<dbReference type="PATRIC" id="fig|1300222.3.peg.2180"/>
<dbReference type="NCBIfam" id="TIGR00313">
    <property type="entry name" value="cobQ"/>
    <property type="match status" value="1"/>
</dbReference>
<comment type="caution">
    <text evidence="8">The sequence shown here is derived from an EMBL/GenBank/DDBJ whole genome shotgun (WGS) entry which is preliminary data.</text>
</comment>
<dbReference type="InterPro" id="IPR029062">
    <property type="entry name" value="Class_I_gatase-like"/>
</dbReference>
<dbReference type="SUPFAM" id="SSF52540">
    <property type="entry name" value="P-loop containing nucleoside triphosphate hydrolases"/>
    <property type="match status" value="1"/>
</dbReference>
<feature type="active site" evidence="4">
    <location>
        <position position="490"/>
    </location>
</feature>
<feature type="compositionally biased region" description="Basic and acidic residues" evidence="5">
    <location>
        <begin position="1"/>
        <end position="11"/>
    </location>
</feature>
<dbReference type="CDD" id="cd01750">
    <property type="entry name" value="GATase1_CobQ"/>
    <property type="match status" value="1"/>
</dbReference>
<dbReference type="InterPro" id="IPR027417">
    <property type="entry name" value="P-loop_NTPase"/>
</dbReference>
<dbReference type="EMBL" id="APBN01000003">
    <property type="protein sequence ID" value="EMT53205.1"/>
    <property type="molecule type" value="Genomic_DNA"/>
</dbReference>
<keyword evidence="9" id="KW-1185">Reference proteome</keyword>
<dbReference type="PROSITE" id="PS51274">
    <property type="entry name" value="GATASE_COBBQ"/>
    <property type="match status" value="1"/>
</dbReference>
<keyword evidence="3 4" id="KW-0315">Glutamine amidotransferase</keyword>
<dbReference type="GO" id="GO:0015420">
    <property type="term" value="F:ABC-type vitamin B12 transporter activity"/>
    <property type="evidence" value="ECO:0007669"/>
    <property type="project" value="UniProtKB-UniRule"/>
</dbReference>
<name>M8ECJ8_9BACL</name>
<feature type="domain" description="CobB/CobQ-like glutamine amidotransferase" evidence="7">
    <location>
        <begin position="311"/>
        <end position="496"/>
    </location>
</feature>
<proteinExistence type="inferred from homology"/>
<dbReference type="Pfam" id="PF07685">
    <property type="entry name" value="GATase_3"/>
    <property type="match status" value="1"/>
</dbReference>
<dbReference type="SUPFAM" id="SSF52317">
    <property type="entry name" value="Class I glutamine amidotransferase-like"/>
    <property type="match status" value="1"/>
</dbReference>
<comment type="similarity">
    <text evidence="4">Belongs to the CobB/CobQ family. CobQ subfamily.</text>
</comment>
<accession>M8ECJ8</accession>
<dbReference type="GO" id="GO:0009236">
    <property type="term" value="P:cobalamin biosynthetic process"/>
    <property type="evidence" value="ECO:0007669"/>
    <property type="project" value="UniProtKB-UniRule"/>
</dbReference>
<dbReference type="InterPro" id="IPR047045">
    <property type="entry name" value="CobQ_N"/>
</dbReference>
<evidence type="ECO:0000256" key="1">
    <source>
        <dbReference type="ARBA" id="ARBA00004953"/>
    </source>
</evidence>
<comment type="pathway">
    <text evidence="1 4">Cofactor biosynthesis; adenosylcobalamin biosynthesis.</text>
</comment>
<protein>
    <recommendedName>
        <fullName evidence="4">Cobyric acid synthase</fullName>
    </recommendedName>
</protein>
<evidence type="ECO:0000259" key="6">
    <source>
        <dbReference type="Pfam" id="PF01656"/>
    </source>
</evidence>
<evidence type="ECO:0000256" key="2">
    <source>
        <dbReference type="ARBA" id="ARBA00022573"/>
    </source>
</evidence>
<dbReference type="Proteomes" id="UP000012081">
    <property type="component" value="Unassembled WGS sequence"/>
</dbReference>
<evidence type="ECO:0000313" key="9">
    <source>
        <dbReference type="Proteomes" id="UP000012081"/>
    </source>
</evidence>
<dbReference type="PANTHER" id="PTHR21343">
    <property type="entry name" value="DETHIOBIOTIN SYNTHETASE"/>
    <property type="match status" value="1"/>
</dbReference>
<sequence>MADHGAFDRSGTKSAGSGMPGANGAGVANSAARETVQTAPASLPGNAPAPAKEKKSQALPLMIQGTSSDAGKSVIATAFCRIFAQDGYRTAPFKSQNMALNSYVTIDGKEIGRAQGVQAEAAGIAATTDMNPILIKPTRDAESQIVVNGEPYGNMKAMAYRTEFYDQGLRVIEDAYQRLATSYDRIVIEGAGSPAEVNLNDRELVNMRVARLVNAPVILVADIERGGVFASLVGTLQLLEPQDRERVIGVIINRFRGDLSLLQPGLDWFESYTGKPVLGVVPFIPDLWIDAEDSLILHRYQGQAEKTREIDIAVIRYPRISNFTDIDPFFVEPDCRVRFVTRTEELGEPDLVILPGSKNTLEDLLFLRKTGLEQSILDLHRAGRSFLAGICGGYQMLGSVIYDPAGVESPLKSAAGMGLIPMETTMEQRKTTVLSRGVAAFAGEKIPLDGYEIHMGRSVFTGQASPFIRLEDRTDGYCDEERRVLGTYFHGLFHSDPLRMRLLNALRKRKGLAPITERPSFVALREQGFDLIADTVRSHVRLDIIEEQMRAFQGSECVNEHSRLEEQAGTGTTAK</sequence>
<dbReference type="GO" id="GO:0003824">
    <property type="term" value="F:catalytic activity"/>
    <property type="evidence" value="ECO:0007669"/>
    <property type="project" value="InterPro"/>
</dbReference>
<dbReference type="CDD" id="cd05389">
    <property type="entry name" value="CobQ_N"/>
    <property type="match status" value="1"/>
</dbReference>
<dbReference type="InterPro" id="IPR011698">
    <property type="entry name" value="GATase_3"/>
</dbReference>
<reference evidence="8 9" key="1">
    <citation type="submission" date="2013-03" db="EMBL/GenBank/DDBJ databases">
        <title>Assembly of a new bacterial strain Brevibacillus borstelensis AK1.</title>
        <authorList>
            <person name="Rajan I."/>
            <person name="PoliReddy D."/>
            <person name="Sugumar T."/>
            <person name="Rathinam K."/>
            <person name="Alqarawi S."/>
            <person name="Khalil A.B."/>
            <person name="Sivakumar N."/>
        </authorList>
    </citation>
    <scope>NUCLEOTIDE SEQUENCE [LARGE SCALE GENOMIC DNA]</scope>
    <source>
        <strain evidence="8 9">AK1</strain>
    </source>
</reference>
<keyword evidence="2 4" id="KW-0169">Cobalamin biosynthesis</keyword>
<comment type="function">
    <text evidence="4">Catalyzes amidations at positions B, D, E, and G on adenosylcobyrinic A,C-diamide. NH(2) groups are provided by glutamine, and one molecule of ATP is hydrogenolyzed for each amidation.</text>
</comment>
<evidence type="ECO:0000256" key="5">
    <source>
        <dbReference type="SAM" id="MobiDB-lite"/>
    </source>
</evidence>
<evidence type="ECO:0000313" key="8">
    <source>
        <dbReference type="EMBL" id="EMT53205.1"/>
    </source>
</evidence>
<dbReference type="NCBIfam" id="NF001989">
    <property type="entry name" value="PRK00784.1"/>
    <property type="match status" value="1"/>
</dbReference>
<dbReference type="Gene3D" id="3.40.50.300">
    <property type="entry name" value="P-loop containing nucleotide triphosphate hydrolases"/>
    <property type="match status" value="1"/>
</dbReference>
<dbReference type="InterPro" id="IPR002586">
    <property type="entry name" value="CobQ/CobB/MinD/ParA_Nub-bd_dom"/>
</dbReference>
<gene>
    <name evidence="4" type="primary">cobQ</name>
    <name evidence="8" type="ORF">I532_10517</name>
</gene>
<evidence type="ECO:0000259" key="7">
    <source>
        <dbReference type="Pfam" id="PF07685"/>
    </source>
</evidence>
<feature type="domain" description="CobQ/CobB/MinD/ParA nucleotide binding" evidence="6">
    <location>
        <begin position="61"/>
        <end position="287"/>
    </location>
</feature>
<dbReference type="InterPro" id="IPR004459">
    <property type="entry name" value="CobQ_synth"/>
</dbReference>
<dbReference type="Gene3D" id="3.40.50.880">
    <property type="match status" value="1"/>
</dbReference>
<feature type="active site" description="Nucleophile" evidence="4">
    <location>
        <position position="391"/>
    </location>
</feature>
<organism evidence="8 9">
    <name type="scientific">Brevibacillus borstelensis AK1</name>
    <dbReference type="NCBI Taxonomy" id="1300222"/>
    <lineage>
        <taxon>Bacteria</taxon>
        <taxon>Bacillati</taxon>
        <taxon>Bacillota</taxon>
        <taxon>Bacilli</taxon>
        <taxon>Bacillales</taxon>
        <taxon>Paenibacillaceae</taxon>
        <taxon>Brevibacillus</taxon>
    </lineage>
</organism>
<dbReference type="STRING" id="1300222.I532_10517"/>
<dbReference type="Pfam" id="PF01656">
    <property type="entry name" value="CbiA"/>
    <property type="match status" value="1"/>
</dbReference>
<dbReference type="UniPathway" id="UPA00148"/>
<dbReference type="PANTHER" id="PTHR21343:SF1">
    <property type="entry name" value="COBYRIC ACID SYNTHASE"/>
    <property type="match status" value="1"/>
</dbReference>
<evidence type="ECO:0000256" key="3">
    <source>
        <dbReference type="ARBA" id="ARBA00022962"/>
    </source>
</evidence>
<dbReference type="AlphaFoldDB" id="M8ECJ8"/>
<dbReference type="InterPro" id="IPR033949">
    <property type="entry name" value="CobQ_GATase1"/>
</dbReference>
<feature type="region of interest" description="Disordered" evidence="5">
    <location>
        <begin position="1"/>
        <end position="56"/>
    </location>
</feature>
<dbReference type="HAMAP" id="MF_00028">
    <property type="entry name" value="CobQ"/>
    <property type="match status" value="1"/>
</dbReference>
<evidence type="ECO:0000256" key="4">
    <source>
        <dbReference type="HAMAP-Rule" id="MF_00028"/>
    </source>
</evidence>